<accession>A0A6J6C5B7</accession>
<dbReference type="InterPro" id="IPR050256">
    <property type="entry name" value="Glycosyltransferase_2"/>
</dbReference>
<evidence type="ECO:0000256" key="4">
    <source>
        <dbReference type="ARBA" id="ARBA00022692"/>
    </source>
</evidence>
<dbReference type="GO" id="GO:0005886">
    <property type="term" value="C:plasma membrane"/>
    <property type="evidence" value="ECO:0007669"/>
    <property type="project" value="TreeGrafter"/>
</dbReference>
<evidence type="ECO:0000259" key="8">
    <source>
        <dbReference type="Pfam" id="PF00535"/>
    </source>
</evidence>
<keyword evidence="6" id="KW-1133">Transmembrane helix</keyword>
<reference evidence="9" key="1">
    <citation type="submission" date="2020-05" db="EMBL/GenBank/DDBJ databases">
        <authorList>
            <person name="Chiriac C."/>
            <person name="Salcher M."/>
            <person name="Ghai R."/>
            <person name="Kavagutti S V."/>
        </authorList>
    </citation>
    <scope>NUCLEOTIDE SEQUENCE</scope>
</reference>
<dbReference type="InterPro" id="IPR001173">
    <property type="entry name" value="Glyco_trans_2-like"/>
</dbReference>
<evidence type="ECO:0000256" key="1">
    <source>
        <dbReference type="ARBA" id="ARBA00022475"/>
    </source>
</evidence>
<evidence type="ECO:0000256" key="3">
    <source>
        <dbReference type="ARBA" id="ARBA00022679"/>
    </source>
</evidence>
<dbReference type="InterPro" id="IPR029044">
    <property type="entry name" value="Nucleotide-diphossugar_trans"/>
</dbReference>
<protein>
    <submittedName>
        <fullName evidence="9">Unannotated protein</fullName>
    </submittedName>
</protein>
<feature type="domain" description="Glycosyltransferase 2-like" evidence="8">
    <location>
        <begin position="9"/>
        <end position="175"/>
    </location>
</feature>
<dbReference type="Gene3D" id="3.90.550.10">
    <property type="entry name" value="Spore Coat Polysaccharide Biosynthesis Protein SpsA, Chain A"/>
    <property type="match status" value="1"/>
</dbReference>
<keyword evidence="3" id="KW-0808">Transferase</keyword>
<keyword evidence="2" id="KW-0328">Glycosyltransferase</keyword>
<evidence type="ECO:0000256" key="6">
    <source>
        <dbReference type="ARBA" id="ARBA00022989"/>
    </source>
</evidence>
<dbReference type="GO" id="GO:0099621">
    <property type="term" value="F:undecaprenyl-phosphate 4-deoxy-4-formamido-L-arabinose transferase activity"/>
    <property type="evidence" value="ECO:0007669"/>
    <property type="project" value="TreeGrafter"/>
</dbReference>
<dbReference type="EMBL" id="CAEZSF010000141">
    <property type="protein sequence ID" value="CAB4546571.1"/>
    <property type="molecule type" value="Genomic_DNA"/>
</dbReference>
<keyword evidence="7" id="KW-0472">Membrane</keyword>
<keyword evidence="4" id="KW-0812">Transmembrane</keyword>
<dbReference type="PANTHER" id="PTHR48090">
    <property type="entry name" value="UNDECAPRENYL-PHOSPHATE 4-DEOXY-4-FORMAMIDO-L-ARABINOSE TRANSFERASE-RELATED"/>
    <property type="match status" value="1"/>
</dbReference>
<name>A0A6J6C5B7_9ZZZZ</name>
<organism evidence="9">
    <name type="scientific">freshwater metagenome</name>
    <dbReference type="NCBI Taxonomy" id="449393"/>
    <lineage>
        <taxon>unclassified sequences</taxon>
        <taxon>metagenomes</taxon>
        <taxon>ecological metagenomes</taxon>
    </lineage>
</organism>
<dbReference type="PANTHER" id="PTHR48090:SF3">
    <property type="entry name" value="UNDECAPRENYL-PHOSPHATE 4-DEOXY-4-FORMAMIDO-L-ARABINOSE TRANSFERASE"/>
    <property type="match status" value="1"/>
</dbReference>
<keyword evidence="5" id="KW-0448">Lipopolysaccharide biosynthesis</keyword>
<dbReference type="SUPFAM" id="SSF53448">
    <property type="entry name" value="Nucleotide-diphospho-sugar transferases"/>
    <property type="match status" value="1"/>
</dbReference>
<dbReference type="Pfam" id="PF00535">
    <property type="entry name" value="Glycos_transf_2"/>
    <property type="match status" value="1"/>
</dbReference>
<sequence>MHGPSRSLSFVLPFWNEVEGAERTIAVVSEAATELIQTAVVSKVEILAVNDGSTDATAQVLDSLAEQNTYLRVVHHAANQGLGGALRTGFQQASSDWIFYTDSDLPVDPLVCKRAFRATELHDADIVSCYRLDRTGEGVRREVLSTAYNSAVRAVTGLNVRDVNFAAKLLRRESVTSCLPMSNSLFFDAELLARALRSGATLQQIGVDYFPRSVGTSTLSSMQSIRDTARDLARIGPSVSIRK</sequence>
<gene>
    <name evidence="9" type="ORF">UFOPK1358_01350</name>
</gene>
<dbReference type="AlphaFoldDB" id="A0A6J6C5B7"/>
<evidence type="ECO:0000313" key="9">
    <source>
        <dbReference type="EMBL" id="CAB4546571.1"/>
    </source>
</evidence>
<keyword evidence="1" id="KW-1003">Cell membrane</keyword>
<evidence type="ECO:0000256" key="7">
    <source>
        <dbReference type="ARBA" id="ARBA00023136"/>
    </source>
</evidence>
<evidence type="ECO:0000256" key="2">
    <source>
        <dbReference type="ARBA" id="ARBA00022676"/>
    </source>
</evidence>
<dbReference type="GO" id="GO:0009103">
    <property type="term" value="P:lipopolysaccharide biosynthetic process"/>
    <property type="evidence" value="ECO:0007669"/>
    <property type="project" value="UniProtKB-KW"/>
</dbReference>
<dbReference type="CDD" id="cd04179">
    <property type="entry name" value="DPM_DPG-synthase_like"/>
    <property type="match status" value="1"/>
</dbReference>
<evidence type="ECO:0000256" key="5">
    <source>
        <dbReference type="ARBA" id="ARBA00022985"/>
    </source>
</evidence>
<proteinExistence type="predicted"/>